<proteinExistence type="evidence at transcript level"/>
<sequence>RTHQFKYTLKTLNTTRSWFICATTMKRVHVDNYAPKYYSGKWSWDSEKDCLNFQAHNDLENARERYIITNGYKFLRTIDQEEELIFRQEYVRAKSNTSDTVVLRDIRDLVLYLMPKDFLTYKFIEFMHEPQVQSVLHALTLYFEYYLRLVEFVLIRRDELSGQMAQIQSEQTTEMKKTYSVYLSHFRMLLARNYCEIIKGEGSMAKYYHMKPISNISATIHDKYFHEHFLAVSIQIVWICMHRRAYFVIEMEMNRLFRSEHFVSVRPEYLEFTEAERSLLYGRNNKNLNYRVQISPLVQELEHVVTEDLPILWIGKRKYRGTDPHIAQIELEYVVPGSQLRLIDLSHGILGHPKNLYNTLLNLDWPAVRFSNFSEQYDPYHIIRRNHLDIPKLGELEMRKFGESYEHFYEIFHFFEPVTHSHICKWVKREINIAFFRSGGLLTNVVSRCEKELATAYEGQEVDKIIANYFKIVSNIRKVDYFESPRVSDVSTVKKGNFGKRQST</sequence>
<dbReference type="PhylomeDB" id="Q8IHG3"/>
<dbReference type="AlphaFoldDB" id="Q8IHG3"/>
<dbReference type="PANTHER" id="PTHR21055">
    <property type="entry name" value="PROTEIN PHOSPHATASE 1 REGULATORY SUBUNIT 36"/>
    <property type="match status" value="1"/>
</dbReference>
<dbReference type="AGR" id="FB:FBgn0051391"/>
<dbReference type="ExpressionAtlas" id="Q8IHG3">
    <property type="expression patterns" value="baseline and differential"/>
</dbReference>
<dbReference type="HOGENOM" id="CLU_558103_0_0_1"/>
<protein>
    <submittedName>
        <fullName evidence="1">AT04406p</fullName>
    </submittedName>
</protein>
<name>Q8IHG3_DROME</name>
<gene>
    <name evidence="1" type="primary">CG6471</name>
    <name evidence="2" type="ORF">CG31391</name>
</gene>
<reference evidence="1" key="1">
    <citation type="submission" date="2002-11" db="EMBL/GenBank/DDBJ databases">
        <authorList>
            <person name="Stapleton M."/>
            <person name="Brokstein P."/>
            <person name="Hong L."/>
            <person name="Agbayani A."/>
            <person name="Carlson J."/>
            <person name="Champe M."/>
            <person name="Chavez C."/>
            <person name="Dorsett V."/>
            <person name="Dresnek D."/>
            <person name="Farfan D."/>
            <person name="Frise E."/>
            <person name="George R."/>
            <person name="Gonzalez M."/>
            <person name="Guarin H."/>
            <person name="Kronmiller B."/>
            <person name="Li P."/>
            <person name="Liao G."/>
            <person name="Miranda A."/>
            <person name="Mungall C.J."/>
            <person name="Nunoo J."/>
            <person name="Pacleb J."/>
            <person name="Paragas V."/>
            <person name="Park S."/>
            <person name="Patel S."/>
            <person name="Phouanenavong S."/>
            <person name="Wan K."/>
            <person name="Yu C."/>
            <person name="Lewis S.E."/>
            <person name="Rubin G.M."/>
            <person name="Celniker S."/>
        </authorList>
    </citation>
    <scope>NUCLEOTIDE SEQUENCE</scope>
</reference>
<evidence type="ECO:0000313" key="2">
    <source>
        <dbReference type="FlyBase" id="FBgn0051391"/>
    </source>
</evidence>
<organism evidence="1">
    <name type="scientific">Drosophila melanogaster</name>
    <name type="common">Fruit fly</name>
    <dbReference type="NCBI Taxonomy" id="7227"/>
    <lineage>
        <taxon>Eukaryota</taxon>
        <taxon>Metazoa</taxon>
        <taxon>Ecdysozoa</taxon>
        <taxon>Arthropoda</taxon>
        <taxon>Hexapoda</taxon>
        <taxon>Insecta</taxon>
        <taxon>Pterygota</taxon>
        <taxon>Neoptera</taxon>
        <taxon>Endopterygota</taxon>
        <taxon>Diptera</taxon>
        <taxon>Brachycera</taxon>
        <taxon>Muscomorpha</taxon>
        <taxon>Ephydroidea</taxon>
        <taxon>Drosophilidae</taxon>
        <taxon>Drosophila</taxon>
        <taxon>Sophophora</taxon>
    </lineage>
</organism>
<dbReference type="FlyBase" id="FBgn0051391">
    <property type="gene designation" value="CG31391"/>
</dbReference>
<dbReference type="InterPro" id="IPR026142">
    <property type="entry name" value="Pro_pase_1_reg_su_36"/>
</dbReference>
<evidence type="ECO:0000313" key="1">
    <source>
        <dbReference type="EMBL" id="AAN71022.1"/>
    </source>
</evidence>
<dbReference type="EMBL" id="BT001266">
    <property type="protein sequence ID" value="AAN71022.1"/>
    <property type="molecule type" value="mRNA"/>
</dbReference>
<dbReference type="Pfam" id="PF14895">
    <property type="entry name" value="PPPI_inhib"/>
    <property type="match status" value="1"/>
</dbReference>
<dbReference type="Bgee" id="FBgn0051391">
    <property type="expression patterns" value="Expressed in testis and 17 other cell types or tissues"/>
</dbReference>
<dbReference type="GO" id="GO:0019902">
    <property type="term" value="F:phosphatase binding"/>
    <property type="evidence" value="ECO:0007669"/>
    <property type="project" value="InterPro"/>
</dbReference>
<dbReference type="PANTHER" id="PTHR21055:SF3">
    <property type="entry name" value="PROTEIN PHOSPHATASE 1 REGULATORY SUBUNIT 36"/>
    <property type="match status" value="1"/>
</dbReference>
<dbReference type="VEuPathDB" id="VectorBase:FBgn0051391"/>
<dbReference type="OrthoDB" id="6724830at2759"/>
<feature type="non-terminal residue" evidence="1">
    <location>
        <position position="1"/>
    </location>
</feature>
<accession>Q8IHG3</accession>